<name>A0ABD1ZQJ6_9MARC</name>
<comment type="caution">
    <text evidence="2">The sequence shown here is derived from an EMBL/GenBank/DDBJ whole genome shotgun (WGS) entry which is preliminary data.</text>
</comment>
<organism evidence="2 3">
    <name type="scientific">Riccia fluitans</name>
    <dbReference type="NCBI Taxonomy" id="41844"/>
    <lineage>
        <taxon>Eukaryota</taxon>
        <taxon>Viridiplantae</taxon>
        <taxon>Streptophyta</taxon>
        <taxon>Embryophyta</taxon>
        <taxon>Marchantiophyta</taxon>
        <taxon>Marchantiopsida</taxon>
        <taxon>Marchantiidae</taxon>
        <taxon>Marchantiales</taxon>
        <taxon>Ricciaceae</taxon>
        <taxon>Riccia</taxon>
    </lineage>
</organism>
<accession>A0ABD1ZQJ6</accession>
<protein>
    <submittedName>
        <fullName evidence="2">Uncharacterized protein</fullName>
    </submittedName>
</protein>
<evidence type="ECO:0000256" key="1">
    <source>
        <dbReference type="SAM" id="MobiDB-lite"/>
    </source>
</evidence>
<proteinExistence type="predicted"/>
<dbReference type="EMBL" id="JBHFFA010000001">
    <property type="protein sequence ID" value="KAL2653031.1"/>
    <property type="molecule type" value="Genomic_DNA"/>
</dbReference>
<gene>
    <name evidence="2" type="ORF">R1flu_021159</name>
</gene>
<feature type="region of interest" description="Disordered" evidence="1">
    <location>
        <begin position="77"/>
        <end position="97"/>
    </location>
</feature>
<sequence length="97" mass="11342">MFTVRSQYSTEQFQWRFSLRNLCLFDYSTVHLKTWKAKLESSHFNFISSFPNLRCNSPPETEGFSVKREVGDRCKQEGIGDIRKPSTQVEEKEENGA</sequence>
<evidence type="ECO:0000313" key="3">
    <source>
        <dbReference type="Proteomes" id="UP001605036"/>
    </source>
</evidence>
<dbReference type="Proteomes" id="UP001605036">
    <property type="component" value="Unassembled WGS sequence"/>
</dbReference>
<evidence type="ECO:0000313" key="2">
    <source>
        <dbReference type="EMBL" id="KAL2653031.1"/>
    </source>
</evidence>
<keyword evidence="3" id="KW-1185">Reference proteome</keyword>
<reference evidence="2 3" key="1">
    <citation type="submission" date="2024-09" db="EMBL/GenBank/DDBJ databases">
        <title>Chromosome-scale assembly of Riccia fluitans.</title>
        <authorList>
            <person name="Paukszto L."/>
            <person name="Sawicki J."/>
            <person name="Karawczyk K."/>
            <person name="Piernik-Szablinska J."/>
            <person name="Szczecinska M."/>
            <person name="Mazdziarz M."/>
        </authorList>
    </citation>
    <scope>NUCLEOTIDE SEQUENCE [LARGE SCALE GENOMIC DNA]</scope>
    <source>
        <strain evidence="2">Rf_01</strain>
        <tissue evidence="2">Aerial parts of the thallus</tissue>
    </source>
</reference>
<dbReference type="AlphaFoldDB" id="A0ABD1ZQJ6"/>